<dbReference type="AlphaFoldDB" id="A0A6J6E652"/>
<dbReference type="EMBL" id="CAEZTU010000003">
    <property type="protein sequence ID" value="CAB4569763.1"/>
    <property type="molecule type" value="Genomic_DNA"/>
</dbReference>
<gene>
    <name evidence="1" type="ORF">UFOPK1740_00121</name>
</gene>
<reference evidence="1" key="1">
    <citation type="submission" date="2020-05" db="EMBL/GenBank/DDBJ databases">
        <authorList>
            <person name="Chiriac C."/>
            <person name="Salcher M."/>
            <person name="Ghai R."/>
            <person name="Kavagutti S V."/>
        </authorList>
    </citation>
    <scope>NUCLEOTIDE SEQUENCE</scope>
</reference>
<protein>
    <submittedName>
        <fullName evidence="1">Unannotated protein</fullName>
    </submittedName>
</protein>
<organism evidence="1">
    <name type="scientific">freshwater metagenome</name>
    <dbReference type="NCBI Taxonomy" id="449393"/>
    <lineage>
        <taxon>unclassified sequences</taxon>
        <taxon>metagenomes</taxon>
        <taxon>ecological metagenomes</taxon>
    </lineage>
</organism>
<proteinExistence type="predicted"/>
<accession>A0A6J6E652</accession>
<sequence length="70" mass="7912">MAFTWVYLDEVGKPVADLPKEAVIAEFKTRAEAEDWLTINWRVLLNGGVHQVSLWDGTELAMENMSLHPA</sequence>
<name>A0A6J6E652_9ZZZZ</name>
<evidence type="ECO:0000313" key="1">
    <source>
        <dbReference type="EMBL" id="CAB4569763.1"/>
    </source>
</evidence>